<keyword evidence="1" id="KW-1133">Transmembrane helix</keyword>
<dbReference type="STRING" id="4781.A0A0P1AIW1"/>
<evidence type="ECO:0000313" key="2">
    <source>
        <dbReference type="EMBL" id="CEG41119.1"/>
    </source>
</evidence>
<protein>
    <submittedName>
        <fullName evidence="2">Uncharacterized protein</fullName>
    </submittedName>
</protein>
<dbReference type="EMBL" id="CCYD01000524">
    <property type="protein sequence ID" value="CEG41119.1"/>
    <property type="molecule type" value="Genomic_DNA"/>
</dbReference>
<dbReference type="GeneID" id="36406339"/>
<reference evidence="3" key="1">
    <citation type="submission" date="2014-09" db="EMBL/GenBank/DDBJ databases">
        <authorList>
            <person name="Sharma Rahul"/>
            <person name="Thines Marco"/>
        </authorList>
    </citation>
    <scope>NUCLEOTIDE SEQUENCE [LARGE SCALE GENOMIC DNA]</scope>
</reference>
<dbReference type="AlphaFoldDB" id="A0A0P1AIW1"/>
<dbReference type="Proteomes" id="UP000054928">
    <property type="component" value="Unassembled WGS sequence"/>
</dbReference>
<name>A0A0P1AIW1_PLAHL</name>
<dbReference type="RefSeq" id="XP_024577488.1">
    <property type="nucleotide sequence ID" value="XM_024726853.1"/>
</dbReference>
<accession>A0A0P1AIW1</accession>
<organism evidence="2 3">
    <name type="scientific">Plasmopara halstedii</name>
    <name type="common">Downy mildew of sunflower</name>
    <dbReference type="NCBI Taxonomy" id="4781"/>
    <lineage>
        <taxon>Eukaryota</taxon>
        <taxon>Sar</taxon>
        <taxon>Stramenopiles</taxon>
        <taxon>Oomycota</taxon>
        <taxon>Peronosporomycetes</taxon>
        <taxon>Peronosporales</taxon>
        <taxon>Peronosporaceae</taxon>
        <taxon>Plasmopara</taxon>
    </lineage>
</organism>
<keyword evidence="3" id="KW-1185">Reference proteome</keyword>
<feature type="transmembrane region" description="Helical" evidence="1">
    <location>
        <begin position="32"/>
        <end position="51"/>
    </location>
</feature>
<sequence>MDTKTRGLLSGVYAGIGALFAVSARFEWISKGAAASFLSLVWLGFLLAISWTESWVKFRAPFIPRHLALDLGRTMFAALLSIEIGLNAGLWMCYY</sequence>
<keyword evidence="1" id="KW-0472">Membrane</keyword>
<feature type="transmembrane region" description="Helical" evidence="1">
    <location>
        <begin position="7"/>
        <end position="26"/>
    </location>
</feature>
<dbReference type="OrthoDB" id="165058at2759"/>
<keyword evidence="1" id="KW-0812">Transmembrane</keyword>
<feature type="transmembrane region" description="Helical" evidence="1">
    <location>
        <begin position="71"/>
        <end position="92"/>
    </location>
</feature>
<evidence type="ECO:0000256" key="1">
    <source>
        <dbReference type="SAM" id="Phobius"/>
    </source>
</evidence>
<proteinExistence type="predicted"/>
<evidence type="ECO:0000313" key="3">
    <source>
        <dbReference type="Proteomes" id="UP000054928"/>
    </source>
</evidence>